<dbReference type="Pfam" id="PF01735">
    <property type="entry name" value="PLA2_B"/>
    <property type="match status" value="1"/>
</dbReference>
<keyword evidence="1" id="KW-0378">Hydrolase</keyword>
<protein>
    <recommendedName>
        <fullName evidence="3">PLA2c domain-containing protein</fullName>
    </recommendedName>
</protein>
<dbReference type="GO" id="GO:0046475">
    <property type="term" value="P:glycerophospholipid catabolic process"/>
    <property type="evidence" value="ECO:0007669"/>
    <property type="project" value="TreeGrafter"/>
</dbReference>
<dbReference type="PANTHER" id="PTHR10728">
    <property type="entry name" value="CYTOSOLIC PHOSPHOLIPASE A2"/>
    <property type="match status" value="1"/>
</dbReference>
<accession>A0A6C0KLS9</accession>
<feature type="domain" description="PLA2c" evidence="3">
    <location>
        <begin position="44"/>
        <end position="97"/>
    </location>
</feature>
<proteinExistence type="predicted"/>
<dbReference type="GO" id="GO:0005829">
    <property type="term" value="C:cytosol"/>
    <property type="evidence" value="ECO:0007669"/>
    <property type="project" value="TreeGrafter"/>
</dbReference>
<evidence type="ECO:0000256" key="2">
    <source>
        <dbReference type="ARBA" id="ARBA00023098"/>
    </source>
</evidence>
<dbReference type="GO" id="GO:0004623">
    <property type="term" value="F:phospholipase A2 activity"/>
    <property type="evidence" value="ECO:0007669"/>
    <property type="project" value="TreeGrafter"/>
</dbReference>
<dbReference type="Gene3D" id="3.40.1090.10">
    <property type="entry name" value="Cytosolic phospholipase A2 catalytic domain"/>
    <property type="match status" value="1"/>
</dbReference>
<evidence type="ECO:0000259" key="3">
    <source>
        <dbReference type="Pfam" id="PF01735"/>
    </source>
</evidence>
<dbReference type="InterPro" id="IPR016035">
    <property type="entry name" value="Acyl_Trfase/lysoPLipase"/>
</dbReference>
<reference evidence="4" key="1">
    <citation type="journal article" date="2020" name="Nature">
        <title>Giant virus diversity and host interactions through global metagenomics.</title>
        <authorList>
            <person name="Schulz F."/>
            <person name="Roux S."/>
            <person name="Paez-Espino D."/>
            <person name="Jungbluth S."/>
            <person name="Walsh D.A."/>
            <person name="Denef V.J."/>
            <person name="McMahon K.D."/>
            <person name="Konstantinidis K.T."/>
            <person name="Eloe-Fadrosh E.A."/>
            <person name="Kyrpides N.C."/>
            <person name="Woyke T."/>
        </authorList>
    </citation>
    <scope>NUCLEOTIDE SEQUENCE</scope>
    <source>
        <strain evidence="4">GVMAG-S-3300013014-104</strain>
    </source>
</reference>
<organism evidence="4">
    <name type="scientific">viral metagenome</name>
    <dbReference type="NCBI Taxonomy" id="1070528"/>
    <lineage>
        <taxon>unclassified sequences</taxon>
        <taxon>metagenomes</taxon>
        <taxon>organismal metagenomes</taxon>
    </lineage>
</organism>
<dbReference type="AlphaFoldDB" id="A0A6C0KLS9"/>
<dbReference type="EMBL" id="MN740943">
    <property type="protein sequence ID" value="QHU18982.1"/>
    <property type="molecule type" value="Genomic_DNA"/>
</dbReference>
<dbReference type="InterPro" id="IPR002642">
    <property type="entry name" value="LysoPLipase_cat_dom"/>
</dbReference>
<evidence type="ECO:0000256" key="1">
    <source>
        <dbReference type="ARBA" id="ARBA00022801"/>
    </source>
</evidence>
<keyword evidence="2" id="KW-0443">Lipid metabolism</keyword>
<dbReference type="PANTHER" id="PTHR10728:SF40">
    <property type="entry name" value="PATATIN FAMILY PROTEIN"/>
    <property type="match status" value="1"/>
</dbReference>
<sequence>MGEECIEKIKINCTMWNSVSEDGNFIFPELNNDLTDRSYNTNGVGLAFSGGGSIAYTAGIGYLRALHKLNIKNTSLYDLTQFISGVSGGSWFSEHIYLQVKSLIAIYY</sequence>
<dbReference type="SUPFAM" id="SSF52151">
    <property type="entry name" value="FabD/lysophospholipase-like"/>
    <property type="match status" value="1"/>
</dbReference>
<name>A0A6C0KLS9_9ZZZZ</name>
<evidence type="ECO:0000313" key="4">
    <source>
        <dbReference type="EMBL" id="QHU18982.1"/>
    </source>
</evidence>